<proteinExistence type="predicted"/>
<feature type="domain" description="HTH tetR-type" evidence="5">
    <location>
        <begin position="1"/>
        <end position="60"/>
    </location>
</feature>
<dbReference type="SUPFAM" id="SSF46689">
    <property type="entry name" value="Homeodomain-like"/>
    <property type="match status" value="1"/>
</dbReference>
<feature type="DNA-binding region" description="H-T-H motif" evidence="4">
    <location>
        <begin position="23"/>
        <end position="42"/>
    </location>
</feature>
<keyword evidence="3" id="KW-0804">Transcription</keyword>
<dbReference type="GO" id="GO:0003700">
    <property type="term" value="F:DNA-binding transcription factor activity"/>
    <property type="evidence" value="ECO:0007669"/>
    <property type="project" value="TreeGrafter"/>
</dbReference>
<dbReference type="InterPro" id="IPR050109">
    <property type="entry name" value="HTH-type_TetR-like_transc_reg"/>
</dbReference>
<reference evidence="6 7" key="1">
    <citation type="submission" date="2020-04" db="EMBL/GenBank/DDBJ databases">
        <authorList>
            <person name="Liu A."/>
        </authorList>
    </citation>
    <scope>NUCLEOTIDE SEQUENCE [LARGE SCALE GENOMIC DNA]</scope>
    <source>
        <strain evidence="6 7">RZ02</strain>
    </source>
</reference>
<dbReference type="InterPro" id="IPR001647">
    <property type="entry name" value="HTH_TetR"/>
</dbReference>
<dbReference type="Proteomes" id="UP000561181">
    <property type="component" value="Unassembled WGS sequence"/>
</dbReference>
<dbReference type="GO" id="GO:0000976">
    <property type="term" value="F:transcription cis-regulatory region binding"/>
    <property type="evidence" value="ECO:0007669"/>
    <property type="project" value="TreeGrafter"/>
</dbReference>
<dbReference type="EMBL" id="JABCRE010000002">
    <property type="protein sequence ID" value="NMW31799.1"/>
    <property type="molecule type" value="Genomic_DNA"/>
</dbReference>
<dbReference type="AlphaFoldDB" id="A0A848QLT0"/>
<dbReference type="PANTHER" id="PTHR30055:SF234">
    <property type="entry name" value="HTH-TYPE TRANSCRIPTIONAL REGULATOR BETI"/>
    <property type="match status" value="1"/>
</dbReference>
<gene>
    <name evidence="6" type="ORF">HKD42_06980</name>
</gene>
<protein>
    <submittedName>
        <fullName evidence="6">TetR/AcrR family transcriptional regulator</fullName>
    </submittedName>
</protein>
<comment type="caution">
    <text evidence="6">The sequence shown here is derived from an EMBL/GenBank/DDBJ whole genome shotgun (WGS) entry which is preliminary data.</text>
</comment>
<keyword evidence="7" id="KW-1185">Reference proteome</keyword>
<keyword evidence="1" id="KW-0805">Transcription regulation</keyword>
<dbReference type="PROSITE" id="PS50977">
    <property type="entry name" value="HTH_TETR_2"/>
    <property type="match status" value="1"/>
</dbReference>
<evidence type="ECO:0000256" key="4">
    <source>
        <dbReference type="PROSITE-ProRule" id="PRU00335"/>
    </source>
</evidence>
<evidence type="ECO:0000259" key="5">
    <source>
        <dbReference type="PROSITE" id="PS50977"/>
    </source>
</evidence>
<dbReference type="InterPro" id="IPR009057">
    <property type="entry name" value="Homeodomain-like_sf"/>
</dbReference>
<organism evidence="6 7">
    <name type="scientific">Pontixanthobacter rizhaonensis</name>
    <dbReference type="NCBI Taxonomy" id="2730337"/>
    <lineage>
        <taxon>Bacteria</taxon>
        <taxon>Pseudomonadati</taxon>
        <taxon>Pseudomonadota</taxon>
        <taxon>Alphaproteobacteria</taxon>
        <taxon>Sphingomonadales</taxon>
        <taxon>Erythrobacteraceae</taxon>
        <taxon>Pontixanthobacter</taxon>
    </lineage>
</organism>
<keyword evidence="2 4" id="KW-0238">DNA-binding</keyword>
<evidence type="ECO:0000256" key="3">
    <source>
        <dbReference type="ARBA" id="ARBA00023163"/>
    </source>
</evidence>
<dbReference type="Gene3D" id="1.10.357.10">
    <property type="entry name" value="Tetracycline Repressor, domain 2"/>
    <property type="match status" value="1"/>
</dbReference>
<evidence type="ECO:0000256" key="1">
    <source>
        <dbReference type="ARBA" id="ARBA00023015"/>
    </source>
</evidence>
<name>A0A848QLT0_9SPHN</name>
<sequence length="174" mass="18917">MSREMLLPLLADHVLQHGLAGVSLRPLAKAAGTSDRMLLYHFGSKDALLAELLKYLADLYAQSLDAVFPSEPAASRKDTVVQVVRTTRTPPFAPFMRLWWELVAGASGGNEHYRASAQAMMDQLLGWLEQHMPIDDPDPVGGARRMFTIIEGALMMDAVGRSEIADAGIAAGEL</sequence>
<dbReference type="Pfam" id="PF00440">
    <property type="entry name" value="TetR_N"/>
    <property type="match status" value="1"/>
</dbReference>
<evidence type="ECO:0000313" key="6">
    <source>
        <dbReference type="EMBL" id="NMW31799.1"/>
    </source>
</evidence>
<evidence type="ECO:0000313" key="7">
    <source>
        <dbReference type="Proteomes" id="UP000561181"/>
    </source>
</evidence>
<accession>A0A848QLT0</accession>
<evidence type="ECO:0000256" key="2">
    <source>
        <dbReference type="ARBA" id="ARBA00023125"/>
    </source>
</evidence>
<dbReference type="PANTHER" id="PTHR30055">
    <property type="entry name" value="HTH-TYPE TRANSCRIPTIONAL REGULATOR RUTR"/>
    <property type="match status" value="1"/>
</dbReference>